<dbReference type="EMBL" id="PEYM01000022">
    <property type="protein sequence ID" value="PIS31356.1"/>
    <property type="molecule type" value="Genomic_DNA"/>
</dbReference>
<name>A0A2H0Y1A2_UNCSA</name>
<dbReference type="Proteomes" id="UP000231343">
    <property type="component" value="Unassembled WGS sequence"/>
</dbReference>
<proteinExistence type="predicted"/>
<protein>
    <submittedName>
        <fullName evidence="2">Uncharacterized protein</fullName>
    </submittedName>
</protein>
<evidence type="ECO:0000313" key="3">
    <source>
        <dbReference type="Proteomes" id="UP000231343"/>
    </source>
</evidence>
<feature type="transmembrane region" description="Helical" evidence="1">
    <location>
        <begin position="28"/>
        <end position="47"/>
    </location>
</feature>
<keyword evidence="1" id="KW-0472">Membrane</keyword>
<accession>A0A2H0Y1A2</accession>
<evidence type="ECO:0000313" key="2">
    <source>
        <dbReference type="EMBL" id="PIS31356.1"/>
    </source>
</evidence>
<sequence length="79" mass="8856">MKWYYGSGLASLLVVGLGQIIKGDSRKGLSLLLLFYFVAPALIYLSLAFNFPWLVYLFGFTIISAILMWLYSLADALAR</sequence>
<reference evidence="2 3" key="1">
    <citation type="submission" date="2017-09" db="EMBL/GenBank/DDBJ databases">
        <title>Depth-based differentiation of microbial function through sediment-hosted aquifers and enrichment of novel symbionts in the deep terrestrial subsurface.</title>
        <authorList>
            <person name="Probst A.J."/>
            <person name="Ladd B."/>
            <person name="Jarett J.K."/>
            <person name="Geller-Mcgrath D.E."/>
            <person name="Sieber C.M."/>
            <person name="Emerson J.B."/>
            <person name="Anantharaman K."/>
            <person name="Thomas B.C."/>
            <person name="Malmstrom R."/>
            <person name="Stieglmeier M."/>
            <person name="Klingl A."/>
            <person name="Woyke T."/>
            <person name="Ryan C.M."/>
            <person name="Banfield J.F."/>
        </authorList>
    </citation>
    <scope>NUCLEOTIDE SEQUENCE [LARGE SCALE GENOMIC DNA]</scope>
    <source>
        <strain evidence="2">CG08_land_8_20_14_0_20_45_16</strain>
    </source>
</reference>
<feature type="transmembrane region" description="Helical" evidence="1">
    <location>
        <begin position="54"/>
        <end position="74"/>
    </location>
</feature>
<dbReference type="AlphaFoldDB" id="A0A2H0Y1A2"/>
<gene>
    <name evidence="2" type="ORF">COT42_01290</name>
</gene>
<keyword evidence="1" id="KW-0812">Transmembrane</keyword>
<comment type="caution">
    <text evidence="2">The sequence shown here is derived from an EMBL/GenBank/DDBJ whole genome shotgun (WGS) entry which is preliminary data.</text>
</comment>
<evidence type="ECO:0000256" key="1">
    <source>
        <dbReference type="SAM" id="Phobius"/>
    </source>
</evidence>
<organism evidence="2 3">
    <name type="scientific">Candidatus Saganbacteria bacterium CG08_land_8_20_14_0_20_45_16</name>
    <dbReference type="NCBI Taxonomy" id="2014293"/>
    <lineage>
        <taxon>Bacteria</taxon>
        <taxon>Bacillati</taxon>
        <taxon>Saganbacteria</taxon>
    </lineage>
</organism>
<keyword evidence="1" id="KW-1133">Transmembrane helix</keyword>